<gene>
    <name evidence="7" type="ORF">IAA98_10755</name>
</gene>
<dbReference type="InterPro" id="IPR045214">
    <property type="entry name" value="Surf1/Surf4"/>
</dbReference>
<comment type="similarity">
    <text evidence="2 6">Belongs to the SURF1 family.</text>
</comment>
<dbReference type="InterPro" id="IPR002994">
    <property type="entry name" value="Surf1/Shy1"/>
</dbReference>
<feature type="transmembrane region" description="Helical" evidence="6">
    <location>
        <begin position="15"/>
        <end position="35"/>
    </location>
</feature>
<dbReference type="Proteomes" id="UP000886842">
    <property type="component" value="Unassembled WGS sequence"/>
</dbReference>
<dbReference type="CDD" id="cd06662">
    <property type="entry name" value="SURF1"/>
    <property type="match status" value="1"/>
</dbReference>
<protein>
    <recommendedName>
        <fullName evidence="6">SURF1-like protein</fullName>
    </recommendedName>
</protein>
<sequence length="258" mass="28532">MPPTANRRTANRRTALRWISLIVFALVLATLFIQLGQWQLRRLEERRANNAIVERAESAEVGEWTDYLGDQPPSAEDEWRRVRIEGTYLTDQQYVVRFRTNGDARGYEVITPLRTDDGRIVLIDRGFGAVPDGGQMPTSAPAAPTGPVSLVARIRVDERGGAGQVPQDGQIWAVNSGAIAEDLGTEVVPGWLQLDTSDVEQQGGLVPAALPALDEGPHFSYAMQWFSFTLIGVVGVVVFIRADLKDRRRQQARATLAR</sequence>
<evidence type="ECO:0000256" key="5">
    <source>
        <dbReference type="ARBA" id="ARBA00023136"/>
    </source>
</evidence>
<dbReference type="PANTHER" id="PTHR23427">
    <property type="entry name" value="SURFEIT LOCUS PROTEIN"/>
    <property type="match status" value="1"/>
</dbReference>
<keyword evidence="3 6" id="KW-0812">Transmembrane</keyword>
<dbReference type="Pfam" id="PF02104">
    <property type="entry name" value="SURF1"/>
    <property type="match status" value="1"/>
</dbReference>
<dbReference type="EMBL" id="DVLP01000318">
    <property type="protein sequence ID" value="HIT76056.1"/>
    <property type="molecule type" value="Genomic_DNA"/>
</dbReference>
<evidence type="ECO:0000313" key="7">
    <source>
        <dbReference type="EMBL" id="HIT76056.1"/>
    </source>
</evidence>
<feature type="transmembrane region" description="Helical" evidence="6">
    <location>
        <begin position="221"/>
        <end position="240"/>
    </location>
</feature>
<accession>A0A9D1GYU8</accession>
<dbReference type="AlphaFoldDB" id="A0A9D1GYU8"/>
<keyword evidence="6" id="KW-1003">Cell membrane</keyword>
<evidence type="ECO:0000256" key="1">
    <source>
        <dbReference type="ARBA" id="ARBA00004370"/>
    </source>
</evidence>
<reference evidence="7" key="1">
    <citation type="submission" date="2020-10" db="EMBL/GenBank/DDBJ databases">
        <authorList>
            <person name="Gilroy R."/>
        </authorList>
    </citation>
    <scope>NUCLEOTIDE SEQUENCE</scope>
    <source>
        <strain evidence="7">ChiGjej1B1-24693</strain>
    </source>
</reference>
<name>A0A9D1GYU8_9ACTN</name>
<comment type="subcellular location">
    <subcellularLocation>
        <location evidence="6">Cell membrane</location>
        <topology evidence="6">Multi-pass membrane protein</topology>
    </subcellularLocation>
    <subcellularLocation>
        <location evidence="1">Membrane</location>
    </subcellularLocation>
</comment>
<evidence type="ECO:0000313" key="8">
    <source>
        <dbReference type="Proteomes" id="UP000886842"/>
    </source>
</evidence>
<keyword evidence="4 6" id="KW-1133">Transmembrane helix</keyword>
<evidence type="ECO:0000256" key="4">
    <source>
        <dbReference type="ARBA" id="ARBA00022989"/>
    </source>
</evidence>
<dbReference type="GO" id="GO:0005886">
    <property type="term" value="C:plasma membrane"/>
    <property type="evidence" value="ECO:0007669"/>
    <property type="project" value="UniProtKB-SubCell"/>
</dbReference>
<dbReference type="PROSITE" id="PS50895">
    <property type="entry name" value="SURF1"/>
    <property type="match status" value="1"/>
</dbReference>
<comment type="caution">
    <text evidence="7">The sequence shown here is derived from an EMBL/GenBank/DDBJ whole genome shotgun (WGS) entry which is preliminary data.</text>
</comment>
<keyword evidence="5 6" id="KW-0472">Membrane</keyword>
<dbReference type="PANTHER" id="PTHR23427:SF2">
    <property type="entry name" value="SURFEIT LOCUS PROTEIN 1"/>
    <property type="match status" value="1"/>
</dbReference>
<proteinExistence type="inferred from homology"/>
<evidence type="ECO:0000256" key="2">
    <source>
        <dbReference type="ARBA" id="ARBA00007165"/>
    </source>
</evidence>
<organism evidence="7 8">
    <name type="scientific">Candidatus Avipropionibacterium avicola</name>
    <dbReference type="NCBI Taxonomy" id="2840701"/>
    <lineage>
        <taxon>Bacteria</taxon>
        <taxon>Bacillati</taxon>
        <taxon>Actinomycetota</taxon>
        <taxon>Actinomycetes</taxon>
        <taxon>Propionibacteriales</taxon>
        <taxon>Propionibacteriaceae</taxon>
        <taxon>Propionibacteriaceae incertae sedis</taxon>
        <taxon>Candidatus Avipropionibacterium</taxon>
    </lineage>
</organism>
<evidence type="ECO:0000256" key="3">
    <source>
        <dbReference type="ARBA" id="ARBA00022692"/>
    </source>
</evidence>
<evidence type="ECO:0000256" key="6">
    <source>
        <dbReference type="RuleBase" id="RU363076"/>
    </source>
</evidence>
<reference evidence="7" key="2">
    <citation type="journal article" date="2021" name="PeerJ">
        <title>Extensive microbial diversity within the chicken gut microbiome revealed by metagenomics and culture.</title>
        <authorList>
            <person name="Gilroy R."/>
            <person name="Ravi A."/>
            <person name="Getino M."/>
            <person name="Pursley I."/>
            <person name="Horton D.L."/>
            <person name="Alikhan N.F."/>
            <person name="Baker D."/>
            <person name="Gharbi K."/>
            <person name="Hall N."/>
            <person name="Watson M."/>
            <person name="Adriaenssens E.M."/>
            <person name="Foster-Nyarko E."/>
            <person name="Jarju S."/>
            <person name="Secka A."/>
            <person name="Antonio M."/>
            <person name="Oren A."/>
            <person name="Chaudhuri R.R."/>
            <person name="La Ragione R."/>
            <person name="Hildebrand F."/>
            <person name="Pallen M.J."/>
        </authorList>
    </citation>
    <scope>NUCLEOTIDE SEQUENCE</scope>
    <source>
        <strain evidence="7">ChiGjej1B1-24693</strain>
    </source>
</reference>